<gene>
    <name evidence="2" type="ORF">P7K49_034408</name>
</gene>
<organism evidence="2 3">
    <name type="scientific">Saguinus oedipus</name>
    <name type="common">Cotton-top tamarin</name>
    <name type="synonym">Oedipomidas oedipus</name>
    <dbReference type="NCBI Taxonomy" id="9490"/>
    <lineage>
        <taxon>Eukaryota</taxon>
        <taxon>Metazoa</taxon>
        <taxon>Chordata</taxon>
        <taxon>Craniata</taxon>
        <taxon>Vertebrata</taxon>
        <taxon>Euteleostomi</taxon>
        <taxon>Mammalia</taxon>
        <taxon>Eutheria</taxon>
        <taxon>Euarchontoglires</taxon>
        <taxon>Primates</taxon>
        <taxon>Haplorrhini</taxon>
        <taxon>Platyrrhini</taxon>
        <taxon>Cebidae</taxon>
        <taxon>Callitrichinae</taxon>
        <taxon>Saguinus</taxon>
    </lineage>
</organism>
<name>A0ABQ9TUM2_SAGOE</name>
<evidence type="ECO:0000256" key="1">
    <source>
        <dbReference type="SAM" id="MobiDB-lite"/>
    </source>
</evidence>
<evidence type="ECO:0000313" key="3">
    <source>
        <dbReference type="Proteomes" id="UP001266305"/>
    </source>
</evidence>
<dbReference type="Proteomes" id="UP001266305">
    <property type="component" value="Unassembled WGS sequence"/>
</dbReference>
<evidence type="ECO:0000313" key="2">
    <source>
        <dbReference type="EMBL" id="KAK2088501.1"/>
    </source>
</evidence>
<dbReference type="EMBL" id="JASSZA010000019">
    <property type="protein sequence ID" value="KAK2088501.1"/>
    <property type="molecule type" value="Genomic_DNA"/>
</dbReference>
<accession>A0ABQ9TUM2</accession>
<feature type="region of interest" description="Disordered" evidence="1">
    <location>
        <begin position="1"/>
        <end position="123"/>
    </location>
</feature>
<proteinExistence type="predicted"/>
<comment type="caution">
    <text evidence="2">The sequence shown here is derived from an EMBL/GenBank/DDBJ whole genome shotgun (WGS) entry which is preliminary data.</text>
</comment>
<reference evidence="2 3" key="1">
    <citation type="submission" date="2023-05" db="EMBL/GenBank/DDBJ databases">
        <title>B98-5 Cell Line De Novo Hybrid Assembly: An Optical Mapping Approach.</title>
        <authorList>
            <person name="Kananen K."/>
            <person name="Auerbach J.A."/>
            <person name="Kautto E."/>
            <person name="Blachly J.S."/>
        </authorList>
    </citation>
    <scope>NUCLEOTIDE SEQUENCE [LARGE SCALE GENOMIC DNA]</scope>
    <source>
        <strain evidence="2">B95-8</strain>
        <tissue evidence="2">Cell line</tissue>
    </source>
</reference>
<feature type="compositionally biased region" description="Low complexity" evidence="1">
    <location>
        <begin position="74"/>
        <end position="88"/>
    </location>
</feature>
<keyword evidence="3" id="KW-1185">Reference proteome</keyword>
<feature type="region of interest" description="Disordered" evidence="1">
    <location>
        <begin position="184"/>
        <end position="209"/>
    </location>
</feature>
<protein>
    <submittedName>
        <fullName evidence="2">Uncharacterized protein</fullName>
    </submittedName>
</protein>
<feature type="compositionally biased region" description="Basic and acidic residues" evidence="1">
    <location>
        <begin position="38"/>
        <end position="58"/>
    </location>
</feature>
<sequence length="209" mass="21500">MSACGRGLQSKGRGRAGEAPGRGGAFLRIRKAAGPGRGAEDEGRSPAPRKESSREPSRLARVHPAPSPGPGPWPASDRAAAAATAAAAVGELDPARAAGGGGARALDVPQRGGQREKGGRRGLGSRAAPLLMWRRVGGGCGSRMERGCQGWRGWSWVGVQEQAQQAKDRETGVLGTDPCAISCQVPGNRNPGHKMKDRGAEILSTTGTE</sequence>